<dbReference type="GO" id="GO:0032543">
    <property type="term" value="P:mitochondrial translation"/>
    <property type="evidence" value="ECO:0007669"/>
    <property type="project" value="InterPro"/>
</dbReference>
<evidence type="ECO:0000313" key="3">
    <source>
        <dbReference type="Proteomes" id="UP000449547"/>
    </source>
</evidence>
<dbReference type="RefSeq" id="XP_034009419.1">
    <property type="nucleotide sequence ID" value="XM_034158836.1"/>
</dbReference>
<dbReference type="AlphaFoldDB" id="A0A642UBY9"/>
<comment type="caution">
    <text evidence="2">The sequence shown here is derived from an EMBL/GenBank/DDBJ whole genome shotgun (WGS) entry which is preliminary data.</text>
</comment>
<sequence length="211" mass="22612">MRSRQFVRSIFLNSGPRVAGLKRDPEVAATLVNGLRYEKSPATLAPVKALLTDKYAISDDLALQVITHKSFLNGIKPYNEKLAALGHKVLNLYCAKYVTSGPTTNNETAVNGHNLDVLGSPMARELSGKLAAGLFAKSKGLSDGMFWKSANHELSFEASGEMTVAAHMVYALVGAVAVSHGKQVAEQFIAEHMTPALEAITVKIVDDSTAE</sequence>
<dbReference type="GeneID" id="54784463"/>
<dbReference type="Gene3D" id="1.10.1520.10">
    <property type="entry name" value="Ribonuclease III domain"/>
    <property type="match status" value="1"/>
</dbReference>
<name>A0A642UBY9_DIURU</name>
<accession>A0A642UBY9</accession>
<dbReference type="PANTHER" id="PTHR28160">
    <property type="entry name" value="54S RIBOSOMAL PROTEIN L15, MITOCHONDRIAL"/>
    <property type="match status" value="1"/>
</dbReference>
<protein>
    <recommendedName>
        <fullName evidence="1">RNase III domain-containing protein</fullName>
    </recommendedName>
</protein>
<dbReference type="OrthoDB" id="2281895at2759"/>
<evidence type="ECO:0000259" key="1">
    <source>
        <dbReference type="SMART" id="SM00535"/>
    </source>
</evidence>
<dbReference type="SMART" id="SM00535">
    <property type="entry name" value="RIBOc"/>
    <property type="match status" value="1"/>
</dbReference>
<dbReference type="GO" id="GO:0005762">
    <property type="term" value="C:mitochondrial large ribosomal subunit"/>
    <property type="evidence" value="ECO:0007669"/>
    <property type="project" value="InterPro"/>
</dbReference>
<dbReference type="GO" id="GO:0006396">
    <property type="term" value="P:RNA processing"/>
    <property type="evidence" value="ECO:0007669"/>
    <property type="project" value="InterPro"/>
</dbReference>
<feature type="domain" description="RNase III" evidence="1">
    <location>
        <begin position="60"/>
        <end position="202"/>
    </location>
</feature>
<dbReference type="InterPro" id="IPR040030">
    <property type="entry name" value="Ribosomal_mL57"/>
</dbReference>
<organism evidence="2 3">
    <name type="scientific">Diutina rugosa</name>
    <name type="common">Yeast</name>
    <name type="synonym">Candida rugosa</name>
    <dbReference type="NCBI Taxonomy" id="5481"/>
    <lineage>
        <taxon>Eukaryota</taxon>
        <taxon>Fungi</taxon>
        <taxon>Dikarya</taxon>
        <taxon>Ascomycota</taxon>
        <taxon>Saccharomycotina</taxon>
        <taxon>Pichiomycetes</taxon>
        <taxon>Debaryomycetaceae</taxon>
        <taxon>Diutina</taxon>
    </lineage>
</organism>
<dbReference type="InterPro" id="IPR000999">
    <property type="entry name" value="RNase_III_dom"/>
</dbReference>
<dbReference type="EMBL" id="SWFT01000165">
    <property type="protein sequence ID" value="KAA8896440.1"/>
    <property type="molecule type" value="Genomic_DNA"/>
</dbReference>
<dbReference type="OMA" id="LHKGPRV"/>
<dbReference type="PANTHER" id="PTHR28160:SF1">
    <property type="entry name" value="LARGE RIBOSOMAL SUBUNIT PROTEIN ML57"/>
    <property type="match status" value="1"/>
</dbReference>
<reference evidence="2 3" key="1">
    <citation type="submission" date="2019-07" db="EMBL/GenBank/DDBJ databases">
        <title>Genome assembly of two rare yeast pathogens: Diutina rugosa and Trichomonascus ciferrii.</title>
        <authorList>
            <person name="Mixao V."/>
            <person name="Saus E."/>
            <person name="Hansen A."/>
            <person name="Lass-Flor C."/>
            <person name="Gabaldon T."/>
        </authorList>
    </citation>
    <scope>NUCLEOTIDE SEQUENCE [LARGE SCALE GENOMIC DNA]</scope>
    <source>
        <strain evidence="2 3">CBS 613</strain>
    </source>
</reference>
<dbReference type="GO" id="GO:0004525">
    <property type="term" value="F:ribonuclease III activity"/>
    <property type="evidence" value="ECO:0007669"/>
    <property type="project" value="InterPro"/>
</dbReference>
<dbReference type="GO" id="GO:0003735">
    <property type="term" value="F:structural constituent of ribosome"/>
    <property type="evidence" value="ECO:0007669"/>
    <property type="project" value="InterPro"/>
</dbReference>
<dbReference type="Proteomes" id="UP000449547">
    <property type="component" value="Unassembled WGS sequence"/>
</dbReference>
<dbReference type="Pfam" id="PF14622">
    <property type="entry name" value="Ribonucleas_3_3"/>
    <property type="match status" value="1"/>
</dbReference>
<dbReference type="InterPro" id="IPR036389">
    <property type="entry name" value="RNase_III_sf"/>
</dbReference>
<dbReference type="VEuPathDB" id="FungiDB:DIURU_005812"/>
<evidence type="ECO:0000313" key="2">
    <source>
        <dbReference type="EMBL" id="KAA8896440.1"/>
    </source>
</evidence>
<dbReference type="SUPFAM" id="SSF69065">
    <property type="entry name" value="RNase III domain-like"/>
    <property type="match status" value="1"/>
</dbReference>
<gene>
    <name evidence="2" type="ORF">DIURU_005812</name>
</gene>
<keyword evidence="3" id="KW-1185">Reference proteome</keyword>
<proteinExistence type="predicted"/>